<comment type="caution">
    <text evidence="12">The sequence shown here is derived from an EMBL/GenBank/DDBJ whole genome shotgun (WGS) entry which is preliminary data.</text>
</comment>
<evidence type="ECO:0000313" key="13">
    <source>
        <dbReference type="Proteomes" id="UP001209540"/>
    </source>
</evidence>
<feature type="domain" description="RING-type" evidence="9">
    <location>
        <begin position="1092"/>
        <end position="1130"/>
    </location>
</feature>
<evidence type="ECO:0000259" key="9">
    <source>
        <dbReference type="PROSITE" id="PS50089"/>
    </source>
</evidence>
<keyword evidence="4" id="KW-0378">Hydrolase</keyword>
<accession>A0AAD5JUD4</accession>
<dbReference type="Proteomes" id="UP001209540">
    <property type="component" value="Unassembled WGS sequence"/>
</dbReference>
<keyword evidence="1" id="KW-0479">Metal-binding</keyword>
<keyword evidence="2" id="KW-0547">Nucleotide-binding</keyword>
<dbReference type="PROSITE" id="PS00518">
    <property type="entry name" value="ZF_RING_1"/>
    <property type="match status" value="1"/>
</dbReference>
<dbReference type="InterPro" id="IPR059033">
    <property type="entry name" value="C144_05_dom"/>
</dbReference>
<evidence type="ECO:0000256" key="5">
    <source>
        <dbReference type="ARBA" id="ARBA00022833"/>
    </source>
</evidence>
<dbReference type="GO" id="GO:0008270">
    <property type="term" value="F:zinc ion binding"/>
    <property type="evidence" value="ECO:0007669"/>
    <property type="project" value="UniProtKB-KW"/>
</dbReference>
<dbReference type="Gene3D" id="3.40.50.300">
    <property type="entry name" value="P-loop containing nucleotide triphosphate hydrolases"/>
    <property type="match status" value="1"/>
</dbReference>
<dbReference type="EMBL" id="JAIXMP010000023">
    <property type="protein sequence ID" value="KAI9255053.1"/>
    <property type="molecule type" value="Genomic_DNA"/>
</dbReference>
<dbReference type="InterPro" id="IPR001841">
    <property type="entry name" value="Znf_RING"/>
</dbReference>
<dbReference type="SUPFAM" id="SSF57850">
    <property type="entry name" value="RING/U-box"/>
    <property type="match status" value="1"/>
</dbReference>
<dbReference type="InterPro" id="IPR052583">
    <property type="entry name" value="ATP-helicase/E3_Ub-Ligase"/>
</dbReference>
<sequence>MLIDGTIGREALVQLLFESRSDEERVDNDQHDLYNDQQERLPETKRRKLSPKIDILHVIFPIQISSTWSDLLNESDSTTIPNKNLSIHWTTEPITIVNEQFTKAQMTLVFNNDHSNYSVTLADNEVLVYSTDQSNLFLTLARVCSYHLAHTSTSIRVRGINAEAHMTVSVELDRVQGNQMFFNLLNLVYPSSITAPSSTSVEDFFHHLQPKISSEFLPAYQPEGLVPKLAPFQSQNVEWMLAREGHKAVNGRIDLLEQQLDCDVPFLWEKIKLDNGRLVFVNRISRNIIIDPTEDFNDIQALTRRGGVLADEMGLGKTVCAIALILLHKLDQEDPTHPKGTDGLITTAATLIITPSAIIRQWESEFQKHAPSLRVITYQGIKAAKNKEIITAEEMAQYHVVLTDYNVLKEEIHHARVPPNRPRRHVAKYPAKRSPLTQILWFRVMLDEAQMVESSTTLVGEMARLIPRWYSWGVTGTPMKSSFDDLFGLILFLGFTPSIHKSRVFEQLYKPDASTWAKGLFWKFSKTILRRNIKVSLADQVHIPAQHRNIVKLAFSAIEQHYYQSIWDQCSRSCNLRQLNAINWTPSDNNEDLETSAAEIQRTFIKLRTWLLALRQACDHPAVGNAKRRVINQTVRTLTEVLDALIEQAKDDFDNTSATLIGCKLRRGGMHEMQKKWKDALDIYLAALPQTSEMLDVINGRIEEAKVKQEEGRKKRQEASAASNQADPPGGSSSSSHNILNKAHRTHDPFGDVLTALTARQSKWLSYLHRFYFYIAGIYHELEMEEEEVSYYDKAADVRKQILTRVEDKVISLTRELPKISIAFDNTIGQSEQQEALVLSFDRLDRINTLCGSLDSQLSHINEWRVVLSELLHARLVDQGEEQKEITGDEYETSLITQQKLDLYQDAYQAILRDRNFLVNGIWATGLQQVELFKDVTEWTEAEEIVTLKVELSEIRQNYMPKTQTEDNLRTIISELKEIISRPGLHEVEKNIIRIEYNRLNKAASKQRELQDKLEIEYRRFNQLYNTRIEYYRSLQEISDLVKDWESKIGPVIEAQRLEYQEGHHEKRIKEQSARCRYLENLAKEKDQENKCLICQSDFSKGLMTYCGHMYCQECATIWFRLHQRCPQCNSPTKLSECYAIAWDTSNENKEKTEENGELLKEKENQDVDKEISNELLGRISQCAIEEGLGAKLDSIIRHIKYIISSSNGKSVVFSQWGDVLNLIADGLKKNNINFVRVDNTVRDDRIKQFSEDPNIHVILLHSRSQSSGLTLICAQTVFIVEPVLNEAMERQAISRVHRIGQTQETNVYWYIIQETIEERIHAIYSARHKRKIRMEQEGREDLSDETIPLATQSEGGGERVADEDLQRCFTSNESWTTNL</sequence>
<protein>
    <submittedName>
        <fullName evidence="12">SNF2 family N-terminal domain-containing protein</fullName>
    </submittedName>
</protein>
<reference evidence="12" key="1">
    <citation type="journal article" date="2022" name="IScience">
        <title>Evolution of zygomycete secretomes and the origins of terrestrial fungal ecologies.</title>
        <authorList>
            <person name="Chang Y."/>
            <person name="Wang Y."/>
            <person name="Mondo S."/>
            <person name="Ahrendt S."/>
            <person name="Andreopoulos W."/>
            <person name="Barry K."/>
            <person name="Beard J."/>
            <person name="Benny G.L."/>
            <person name="Blankenship S."/>
            <person name="Bonito G."/>
            <person name="Cuomo C."/>
            <person name="Desiro A."/>
            <person name="Gervers K.A."/>
            <person name="Hundley H."/>
            <person name="Kuo A."/>
            <person name="LaButti K."/>
            <person name="Lang B.F."/>
            <person name="Lipzen A."/>
            <person name="O'Donnell K."/>
            <person name="Pangilinan J."/>
            <person name="Reynolds N."/>
            <person name="Sandor L."/>
            <person name="Smith M.E."/>
            <person name="Tsang A."/>
            <person name="Grigoriev I.V."/>
            <person name="Stajich J.E."/>
            <person name="Spatafora J.W."/>
        </authorList>
    </citation>
    <scope>NUCLEOTIDE SEQUENCE</scope>
    <source>
        <strain evidence="12">RSA 2281</strain>
    </source>
</reference>
<dbReference type="Pfam" id="PF13920">
    <property type="entry name" value="zf-C3HC4_3"/>
    <property type="match status" value="1"/>
</dbReference>
<dbReference type="InterPro" id="IPR014001">
    <property type="entry name" value="Helicase_ATP-bd"/>
</dbReference>
<dbReference type="GO" id="GO:0016787">
    <property type="term" value="F:hydrolase activity"/>
    <property type="evidence" value="ECO:0007669"/>
    <property type="project" value="UniProtKB-KW"/>
</dbReference>
<feature type="compositionally biased region" description="Polar residues" evidence="8">
    <location>
        <begin position="720"/>
        <end position="739"/>
    </location>
</feature>
<evidence type="ECO:0000256" key="7">
    <source>
        <dbReference type="PROSITE-ProRule" id="PRU00175"/>
    </source>
</evidence>
<dbReference type="InterPro" id="IPR000330">
    <property type="entry name" value="SNF2_N"/>
</dbReference>
<evidence type="ECO:0000256" key="4">
    <source>
        <dbReference type="ARBA" id="ARBA00022801"/>
    </source>
</evidence>
<feature type="domain" description="Helicase C-terminal" evidence="11">
    <location>
        <begin position="1195"/>
        <end position="1356"/>
    </location>
</feature>
<feature type="region of interest" description="Disordered" evidence="8">
    <location>
        <begin position="708"/>
        <end position="739"/>
    </location>
</feature>
<organism evidence="12 13">
    <name type="scientific">Phascolomyces articulosus</name>
    <dbReference type="NCBI Taxonomy" id="60185"/>
    <lineage>
        <taxon>Eukaryota</taxon>
        <taxon>Fungi</taxon>
        <taxon>Fungi incertae sedis</taxon>
        <taxon>Mucoromycota</taxon>
        <taxon>Mucoromycotina</taxon>
        <taxon>Mucoromycetes</taxon>
        <taxon>Mucorales</taxon>
        <taxon>Lichtheimiaceae</taxon>
        <taxon>Phascolomyces</taxon>
    </lineage>
</organism>
<dbReference type="GO" id="GO:0000209">
    <property type="term" value="P:protein polyubiquitination"/>
    <property type="evidence" value="ECO:0007669"/>
    <property type="project" value="TreeGrafter"/>
</dbReference>
<keyword evidence="6" id="KW-0067">ATP-binding</keyword>
<dbReference type="PROSITE" id="PS51192">
    <property type="entry name" value="HELICASE_ATP_BIND_1"/>
    <property type="match status" value="1"/>
</dbReference>
<dbReference type="InterPro" id="IPR049730">
    <property type="entry name" value="SNF2/RAD54-like_C"/>
</dbReference>
<proteinExistence type="predicted"/>
<dbReference type="GO" id="GO:0006974">
    <property type="term" value="P:DNA damage response"/>
    <property type="evidence" value="ECO:0007669"/>
    <property type="project" value="TreeGrafter"/>
</dbReference>
<dbReference type="Gene3D" id="3.30.40.10">
    <property type="entry name" value="Zinc/RING finger domain, C3HC4 (zinc finger)"/>
    <property type="match status" value="1"/>
</dbReference>
<evidence type="ECO:0000256" key="6">
    <source>
        <dbReference type="ARBA" id="ARBA00022840"/>
    </source>
</evidence>
<keyword evidence="13" id="KW-1185">Reference proteome</keyword>
<dbReference type="InterPro" id="IPR038718">
    <property type="entry name" value="SNF2-like_sf"/>
</dbReference>
<gene>
    <name evidence="12" type="ORF">BDA99DRAFT_517779</name>
</gene>
<feature type="domain" description="Helicase ATP-binding" evidence="10">
    <location>
        <begin position="298"/>
        <end position="496"/>
    </location>
</feature>
<keyword evidence="3 7" id="KW-0863">Zinc-finger</keyword>
<dbReference type="GO" id="GO:0005634">
    <property type="term" value="C:nucleus"/>
    <property type="evidence" value="ECO:0007669"/>
    <property type="project" value="TreeGrafter"/>
</dbReference>
<evidence type="ECO:0000256" key="8">
    <source>
        <dbReference type="SAM" id="MobiDB-lite"/>
    </source>
</evidence>
<dbReference type="SMART" id="SM00490">
    <property type="entry name" value="HELICc"/>
    <property type="match status" value="1"/>
</dbReference>
<evidence type="ECO:0000256" key="1">
    <source>
        <dbReference type="ARBA" id="ARBA00022723"/>
    </source>
</evidence>
<dbReference type="Pfam" id="PF26021">
    <property type="entry name" value="Ferritin_C144_05"/>
    <property type="match status" value="1"/>
</dbReference>
<evidence type="ECO:0000256" key="2">
    <source>
        <dbReference type="ARBA" id="ARBA00022741"/>
    </source>
</evidence>
<dbReference type="InterPro" id="IPR017907">
    <property type="entry name" value="Znf_RING_CS"/>
</dbReference>
<dbReference type="Pfam" id="PF00176">
    <property type="entry name" value="SNF2-rel_dom"/>
    <property type="match status" value="1"/>
</dbReference>
<feature type="region of interest" description="Disordered" evidence="8">
    <location>
        <begin position="26"/>
        <end position="45"/>
    </location>
</feature>
<name>A0AAD5JUD4_9FUNG</name>
<dbReference type="CDD" id="cd18070">
    <property type="entry name" value="DEXQc_SHPRH"/>
    <property type="match status" value="1"/>
</dbReference>
<dbReference type="Gene3D" id="3.40.50.10810">
    <property type="entry name" value="Tandem AAA-ATPase domain"/>
    <property type="match status" value="1"/>
</dbReference>
<dbReference type="InterPro" id="IPR013083">
    <property type="entry name" value="Znf_RING/FYVE/PHD"/>
</dbReference>
<dbReference type="SMART" id="SM00184">
    <property type="entry name" value="RING"/>
    <property type="match status" value="1"/>
</dbReference>
<evidence type="ECO:0000256" key="3">
    <source>
        <dbReference type="ARBA" id="ARBA00022771"/>
    </source>
</evidence>
<dbReference type="GO" id="GO:0061630">
    <property type="term" value="F:ubiquitin protein ligase activity"/>
    <property type="evidence" value="ECO:0007669"/>
    <property type="project" value="TreeGrafter"/>
</dbReference>
<dbReference type="PROSITE" id="PS50089">
    <property type="entry name" value="ZF_RING_2"/>
    <property type="match status" value="1"/>
</dbReference>
<dbReference type="Pfam" id="PF00271">
    <property type="entry name" value="Helicase_C"/>
    <property type="match status" value="1"/>
</dbReference>
<dbReference type="PROSITE" id="PS51194">
    <property type="entry name" value="HELICASE_CTER"/>
    <property type="match status" value="1"/>
</dbReference>
<dbReference type="GO" id="GO:0005524">
    <property type="term" value="F:ATP binding"/>
    <property type="evidence" value="ECO:0007669"/>
    <property type="project" value="InterPro"/>
</dbReference>
<evidence type="ECO:0000313" key="12">
    <source>
        <dbReference type="EMBL" id="KAI9255053.1"/>
    </source>
</evidence>
<keyword evidence="5" id="KW-0862">Zinc</keyword>
<dbReference type="SMART" id="SM00487">
    <property type="entry name" value="DEXDc"/>
    <property type="match status" value="1"/>
</dbReference>
<dbReference type="PANTHER" id="PTHR45865:SF1">
    <property type="entry name" value="E3 UBIQUITIN-PROTEIN LIGASE SHPRH"/>
    <property type="match status" value="1"/>
</dbReference>
<dbReference type="PANTHER" id="PTHR45865">
    <property type="entry name" value="E3 UBIQUITIN-PROTEIN LIGASE SHPRH FAMILY MEMBER"/>
    <property type="match status" value="1"/>
</dbReference>
<dbReference type="InterPro" id="IPR027417">
    <property type="entry name" value="P-loop_NTPase"/>
</dbReference>
<evidence type="ECO:0000259" key="10">
    <source>
        <dbReference type="PROSITE" id="PS51192"/>
    </source>
</evidence>
<feature type="compositionally biased region" description="Basic and acidic residues" evidence="8">
    <location>
        <begin position="26"/>
        <end position="44"/>
    </location>
</feature>
<dbReference type="InterPro" id="IPR001650">
    <property type="entry name" value="Helicase_C-like"/>
</dbReference>
<dbReference type="CDD" id="cd18793">
    <property type="entry name" value="SF2_C_SNF"/>
    <property type="match status" value="1"/>
</dbReference>
<reference evidence="12" key="2">
    <citation type="submission" date="2023-02" db="EMBL/GenBank/DDBJ databases">
        <authorList>
            <consortium name="DOE Joint Genome Institute"/>
            <person name="Mondo S.J."/>
            <person name="Chang Y."/>
            <person name="Wang Y."/>
            <person name="Ahrendt S."/>
            <person name="Andreopoulos W."/>
            <person name="Barry K."/>
            <person name="Beard J."/>
            <person name="Benny G.L."/>
            <person name="Blankenship S."/>
            <person name="Bonito G."/>
            <person name="Cuomo C."/>
            <person name="Desiro A."/>
            <person name="Gervers K.A."/>
            <person name="Hundley H."/>
            <person name="Kuo A."/>
            <person name="LaButti K."/>
            <person name="Lang B.F."/>
            <person name="Lipzen A."/>
            <person name="O'Donnell K."/>
            <person name="Pangilinan J."/>
            <person name="Reynolds N."/>
            <person name="Sandor L."/>
            <person name="Smith M.W."/>
            <person name="Tsang A."/>
            <person name="Grigoriev I.V."/>
            <person name="Stajich J.E."/>
            <person name="Spatafora J.W."/>
        </authorList>
    </citation>
    <scope>NUCLEOTIDE SEQUENCE</scope>
    <source>
        <strain evidence="12">RSA 2281</strain>
    </source>
</reference>
<dbReference type="SUPFAM" id="SSF52540">
    <property type="entry name" value="P-loop containing nucleoside triphosphate hydrolases"/>
    <property type="match status" value="2"/>
</dbReference>
<evidence type="ECO:0000259" key="11">
    <source>
        <dbReference type="PROSITE" id="PS51194"/>
    </source>
</evidence>